<evidence type="ECO:0000313" key="11">
    <source>
        <dbReference type="EMBL" id="KAJ4981756.1"/>
    </source>
</evidence>
<keyword evidence="7 8" id="KW-0568">Pathogenesis-related protein</keyword>
<reference evidence="11" key="1">
    <citation type="journal article" date="2023" name="Plant J.">
        <title>The genome of the king protea, Protea cynaroides.</title>
        <authorList>
            <person name="Chang J."/>
            <person name="Duong T.A."/>
            <person name="Schoeman C."/>
            <person name="Ma X."/>
            <person name="Roodt D."/>
            <person name="Barker N."/>
            <person name="Li Z."/>
            <person name="Van de Peer Y."/>
            <person name="Mizrachi E."/>
        </authorList>
    </citation>
    <scope>NUCLEOTIDE SEQUENCE</scope>
    <source>
        <tissue evidence="11">Young leaves</tissue>
    </source>
</reference>
<proteinExistence type="inferred from homology"/>
<keyword evidence="8" id="KW-0112">Calmodulin-binding</keyword>
<dbReference type="GO" id="GO:0005516">
    <property type="term" value="F:calmodulin binding"/>
    <property type="evidence" value="ECO:0007669"/>
    <property type="project" value="UniProtKB-KW"/>
</dbReference>
<comment type="subcellular location">
    <subcellularLocation>
        <location evidence="1 8">Membrane</location>
        <topology evidence="1 8">Multi-pass membrane protein</topology>
    </subcellularLocation>
</comment>
<evidence type="ECO:0000256" key="1">
    <source>
        <dbReference type="ARBA" id="ARBA00004141"/>
    </source>
</evidence>
<keyword evidence="5 8" id="KW-1133">Transmembrane helix</keyword>
<evidence type="ECO:0000256" key="6">
    <source>
        <dbReference type="ARBA" id="ARBA00023136"/>
    </source>
</evidence>
<evidence type="ECO:0000256" key="9">
    <source>
        <dbReference type="SAM" id="Phobius"/>
    </source>
</evidence>
<dbReference type="InterPro" id="IPR004326">
    <property type="entry name" value="Mlo"/>
</dbReference>
<dbReference type="EMBL" id="JAMYWD010000001">
    <property type="protein sequence ID" value="KAJ4981756.1"/>
    <property type="molecule type" value="Genomic_DNA"/>
</dbReference>
<comment type="caution">
    <text evidence="11">The sequence shown here is derived from an EMBL/GenBank/DDBJ whole genome shotgun (WGS) entry which is preliminary data.</text>
</comment>
<sequence>MLLGFISLFLTISQKTIANICIPKSVGETFLPCQNATIPSDVVEESKCQEKGKVSLLSREGVEQLQYLIFVLAFFHVLSCILTFGLGMAKMRRWEFWEAETRRLDYQFTNDPRRFRLTRQTSFGRRHLKFWSQHPLLRWPFSGSVSKTDYFTLRHGFIMAHFPEGCSFDFQKFLKRTLDDDFQTVVGVSLWVCIFSSFFIFFQAHGFSGYLWLPFIPLVMLLLVGAKLQVIITQMCLATGESGPVVKGTFLVKPSDDFFWFGRPRLLLLLMHFIIFQNSFQLAFFAWTWYKFGFRSCFHKTTGEIIIRITVGTMVQLLSGYVILPLYALVTQMGSSMKKAVFTERVIRGLKNWHDSAKRSIATSKTNSTAPSLDIALSHHNTDTSVSGGQELESTEFDTPLHDYGYTTTIIEIKEAVKNKPEMNDPGSYNGEISFRIAELPEDNCPSSEAINSDIYSINQNQKCP</sequence>
<accession>A0A9Q0L4P1</accession>
<comment type="similarity">
    <text evidence="2 8">Belongs to the MLO family.</text>
</comment>
<organism evidence="11 12">
    <name type="scientific">Protea cynaroides</name>
    <dbReference type="NCBI Taxonomy" id="273540"/>
    <lineage>
        <taxon>Eukaryota</taxon>
        <taxon>Viridiplantae</taxon>
        <taxon>Streptophyta</taxon>
        <taxon>Embryophyta</taxon>
        <taxon>Tracheophyta</taxon>
        <taxon>Spermatophyta</taxon>
        <taxon>Magnoliopsida</taxon>
        <taxon>Proteales</taxon>
        <taxon>Proteaceae</taxon>
        <taxon>Protea</taxon>
    </lineage>
</organism>
<comment type="function">
    <text evidence="8">May be involved in modulation of pathogen defense and leaf cell death.</text>
</comment>
<dbReference type="Pfam" id="PF03094">
    <property type="entry name" value="Mlo"/>
    <property type="match status" value="2"/>
</dbReference>
<feature type="transmembrane region" description="Helical" evidence="9">
    <location>
        <begin position="65"/>
        <end position="86"/>
    </location>
</feature>
<evidence type="ECO:0000256" key="5">
    <source>
        <dbReference type="ARBA" id="ARBA00022989"/>
    </source>
</evidence>
<feature type="signal peptide" evidence="10">
    <location>
        <begin position="1"/>
        <end position="18"/>
    </location>
</feature>
<keyword evidence="3 8" id="KW-0812">Transmembrane</keyword>
<evidence type="ECO:0000256" key="2">
    <source>
        <dbReference type="ARBA" id="ARBA00006574"/>
    </source>
</evidence>
<name>A0A9Q0L4P1_9MAGN</name>
<dbReference type="OrthoDB" id="1388414at2759"/>
<dbReference type="PANTHER" id="PTHR31942">
    <property type="entry name" value="MLO-LIKE PROTEIN 1"/>
    <property type="match status" value="1"/>
</dbReference>
<evidence type="ECO:0000256" key="7">
    <source>
        <dbReference type="ARBA" id="ARBA00023265"/>
    </source>
</evidence>
<keyword evidence="4 8" id="KW-0611">Plant defense</keyword>
<feature type="transmembrane region" description="Helical" evidence="9">
    <location>
        <begin position="210"/>
        <end position="228"/>
    </location>
</feature>
<evidence type="ECO:0000256" key="10">
    <source>
        <dbReference type="SAM" id="SignalP"/>
    </source>
</evidence>
<evidence type="ECO:0000313" key="12">
    <source>
        <dbReference type="Proteomes" id="UP001141806"/>
    </source>
</evidence>
<dbReference type="Proteomes" id="UP001141806">
    <property type="component" value="Unassembled WGS sequence"/>
</dbReference>
<evidence type="ECO:0000256" key="8">
    <source>
        <dbReference type="RuleBase" id="RU280816"/>
    </source>
</evidence>
<keyword evidence="6 8" id="KW-0472">Membrane</keyword>
<feature type="transmembrane region" description="Helical" evidence="9">
    <location>
        <begin position="305"/>
        <end position="330"/>
    </location>
</feature>
<dbReference type="GO" id="GO:0006952">
    <property type="term" value="P:defense response"/>
    <property type="evidence" value="ECO:0007669"/>
    <property type="project" value="UniProtKB-KW"/>
</dbReference>
<keyword evidence="12" id="KW-1185">Reference proteome</keyword>
<protein>
    <recommendedName>
        <fullName evidence="8">MLO-like protein</fullName>
    </recommendedName>
</protein>
<keyword evidence="10" id="KW-0732">Signal</keyword>
<dbReference type="GO" id="GO:0016020">
    <property type="term" value="C:membrane"/>
    <property type="evidence" value="ECO:0007669"/>
    <property type="project" value="UniProtKB-SubCell"/>
</dbReference>
<dbReference type="AlphaFoldDB" id="A0A9Q0L4P1"/>
<feature type="chain" id="PRO_5040439629" description="MLO-like protein" evidence="10">
    <location>
        <begin position="19"/>
        <end position="465"/>
    </location>
</feature>
<comment type="domain">
    <text evidence="8">The C-terminus contains a calmodulin-binding domain, which binds calmodulin in a calcium-dependent fashion.</text>
</comment>
<feature type="transmembrane region" description="Helical" evidence="9">
    <location>
        <begin position="182"/>
        <end position="204"/>
    </location>
</feature>
<feature type="transmembrane region" description="Helical" evidence="9">
    <location>
        <begin position="266"/>
        <end position="290"/>
    </location>
</feature>
<evidence type="ECO:0000256" key="4">
    <source>
        <dbReference type="ARBA" id="ARBA00022821"/>
    </source>
</evidence>
<gene>
    <name evidence="8" type="primary">MLO</name>
    <name evidence="11" type="ORF">NE237_032593</name>
</gene>
<dbReference type="PANTHER" id="PTHR31942:SF72">
    <property type="entry name" value="MLO-LIKE PROTEIN"/>
    <property type="match status" value="1"/>
</dbReference>
<evidence type="ECO:0000256" key="3">
    <source>
        <dbReference type="ARBA" id="ARBA00022692"/>
    </source>
</evidence>